<evidence type="ECO:0000256" key="11">
    <source>
        <dbReference type="RuleBase" id="RU003658"/>
    </source>
</evidence>
<keyword evidence="7 9" id="KW-0368">Histidine biosynthesis</keyword>
<comment type="caution">
    <text evidence="12">The sequence shown here is derived from an EMBL/GenBank/DDBJ whole genome shotgun (WGS) entry which is preliminary data.</text>
</comment>
<evidence type="ECO:0000256" key="3">
    <source>
        <dbReference type="ARBA" id="ARBA00005133"/>
    </source>
</evidence>
<dbReference type="HAMAP" id="MF_01014">
    <property type="entry name" value="HisA"/>
    <property type="match status" value="1"/>
</dbReference>
<evidence type="ECO:0000256" key="8">
    <source>
        <dbReference type="ARBA" id="ARBA00023235"/>
    </source>
</evidence>
<keyword evidence="6 9" id="KW-0028">Amino-acid biosynthesis</keyword>
<keyword evidence="13" id="KW-1185">Reference proteome</keyword>
<dbReference type="InterPro" id="IPR011060">
    <property type="entry name" value="RibuloseP-bd_barrel"/>
</dbReference>
<evidence type="ECO:0000256" key="5">
    <source>
        <dbReference type="ARBA" id="ARBA00022490"/>
    </source>
</evidence>
<keyword evidence="8 9" id="KW-0413">Isomerase</keyword>
<dbReference type="EC" id="5.3.1.16" evidence="9 11"/>
<evidence type="ECO:0000313" key="12">
    <source>
        <dbReference type="EMBL" id="MBC2595293.1"/>
    </source>
</evidence>
<dbReference type="GO" id="GO:0003949">
    <property type="term" value="F:1-(5-phosphoribosyl)-5-[(5-phosphoribosylamino)methylideneamino]imidazole-4-carboxamide isomerase activity"/>
    <property type="evidence" value="ECO:0007669"/>
    <property type="project" value="UniProtKB-UniRule"/>
</dbReference>
<comment type="catalytic activity">
    <reaction evidence="1 9 11">
        <text>1-(5-phospho-beta-D-ribosyl)-5-[(5-phospho-beta-D-ribosylamino)methylideneamino]imidazole-4-carboxamide = 5-[(5-phospho-1-deoxy-D-ribulos-1-ylimino)methylamino]-1-(5-phospho-beta-D-ribosyl)imidazole-4-carboxamide</text>
        <dbReference type="Rhea" id="RHEA:15469"/>
        <dbReference type="ChEBI" id="CHEBI:58435"/>
        <dbReference type="ChEBI" id="CHEBI:58525"/>
        <dbReference type="EC" id="5.3.1.16"/>
    </reaction>
</comment>
<dbReference type="NCBIfam" id="TIGR00007">
    <property type="entry name" value="1-(5-phosphoribosyl)-5-[(5-phosphoribosylamino)methylideneamino]imidazole-4-carboxamide isomerase"/>
    <property type="match status" value="1"/>
</dbReference>
<dbReference type="InterPro" id="IPR044524">
    <property type="entry name" value="Isoase_HisA-like"/>
</dbReference>
<dbReference type="CDD" id="cd04732">
    <property type="entry name" value="HisA"/>
    <property type="match status" value="1"/>
</dbReference>
<comment type="subcellular location">
    <subcellularLocation>
        <location evidence="2 9 11">Cytoplasm</location>
    </subcellularLocation>
</comment>
<comment type="pathway">
    <text evidence="3 9 11">Amino-acid biosynthesis; L-histidine biosynthesis; L-histidine from 5-phospho-alpha-D-ribose 1-diphosphate: step 4/9.</text>
</comment>
<evidence type="ECO:0000256" key="10">
    <source>
        <dbReference type="RuleBase" id="RU003657"/>
    </source>
</evidence>
<dbReference type="GO" id="GO:0000105">
    <property type="term" value="P:L-histidine biosynthetic process"/>
    <property type="evidence" value="ECO:0007669"/>
    <property type="project" value="UniProtKB-UniRule"/>
</dbReference>
<dbReference type="EMBL" id="JACHVB010000035">
    <property type="protein sequence ID" value="MBC2595293.1"/>
    <property type="molecule type" value="Genomic_DNA"/>
</dbReference>
<dbReference type="Pfam" id="PF00977">
    <property type="entry name" value="His_biosynth"/>
    <property type="match status" value="1"/>
</dbReference>
<dbReference type="GO" id="GO:0005737">
    <property type="term" value="C:cytoplasm"/>
    <property type="evidence" value="ECO:0007669"/>
    <property type="project" value="UniProtKB-SubCell"/>
</dbReference>
<sequence>MRIYPAIDIKHGACVRLTQGLADQETEYFNDPLEPARLFKAAGSEWVHVVDLDGAFDGKPSNLAVVEGIAALGLKVEFGGGIRELADAEALLAAGVSRIVVGTRACKDHAFVEELVRRWPEQLAIGIDAREGKVAVRGWVEVTDMPAISFACKLAEAGVQRIIYTDISTDGMMVGPNFEGQEEMLSAVPIQIIASGGVSDLHDLVVYSEMARKFDNLDGVIVGKALYEKKFTVKEALDVAARA</sequence>
<feature type="active site" description="Proton acceptor" evidence="9">
    <location>
        <position position="8"/>
    </location>
</feature>
<evidence type="ECO:0000256" key="2">
    <source>
        <dbReference type="ARBA" id="ARBA00004496"/>
    </source>
</evidence>
<proteinExistence type="inferred from homology"/>
<protein>
    <recommendedName>
        <fullName evidence="9 11">1-(5-phosphoribosyl)-5-[(5-phosphoribosylamino)methylideneamino] imidazole-4-carboxamide isomerase</fullName>
        <ecNumber evidence="9 11">5.3.1.16</ecNumber>
    </recommendedName>
    <alternativeName>
        <fullName evidence="9">Phosphoribosylformimino-5-aminoimidazole carboxamide ribotide isomerase</fullName>
    </alternativeName>
</protein>
<evidence type="ECO:0000256" key="9">
    <source>
        <dbReference type="HAMAP-Rule" id="MF_01014"/>
    </source>
</evidence>
<name>A0A842HFJ8_9BACT</name>
<feature type="active site" description="Proton donor" evidence="9">
    <location>
        <position position="128"/>
    </location>
</feature>
<evidence type="ECO:0000313" key="13">
    <source>
        <dbReference type="Proteomes" id="UP000546464"/>
    </source>
</evidence>
<dbReference type="Gene3D" id="3.20.20.70">
    <property type="entry name" value="Aldolase class I"/>
    <property type="match status" value="1"/>
</dbReference>
<dbReference type="UniPathway" id="UPA00031">
    <property type="reaction ID" value="UER00009"/>
</dbReference>
<dbReference type="GO" id="GO:0000162">
    <property type="term" value="P:L-tryptophan biosynthetic process"/>
    <property type="evidence" value="ECO:0007669"/>
    <property type="project" value="TreeGrafter"/>
</dbReference>
<dbReference type="AlphaFoldDB" id="A0A842HFJ8"/>
<reference evidence="12 13" key="1">
    <citation type="submission" date="2020-07" db="EMBL/GenBank/DDBJ databases">
        <authorList>
            <person name="Feng X."/>
        </authorList>
    </citation>
    <scope>NUCLEOTIDE SEQUENCE [LARGE SCALE GENOMIC DNA]</scope>
    <source>
        <strain evidence="12 13">JCM31066</strain>
    </source>
</reference>
<evidence type="ECO:0000256" key="6">
    <source>
        <dbReference type="ARBA" id="ARBA00022605"/>
    </source>
</evidence>
<evidence type="ECO:0000256" key="7">
    <source>
        <dbReference type="ARBA" id="ARBA00023102"/>
    </source>
</evidence>
<dbReference type="RefSeq" id="WP_185676248.1">
    <property type="nucleotide sequence ID" value="NZ_JACHVB010000035.1"/>
</dbReference>
<gene>
    <name evidence="9 12" type="primary">hisA</name>
    <name evidence="12" type="ORF">H5P28_13575</name>
</gene>
<keyword evidence="5 9" id="KW-0963">Cytoplasm</keyword>
<dbReference type="InterPro" id="IPR006063">
    <property type="entry name" value="HisA_bact_arch"/>
</dbReference>
<dbReference type="InterPro" id="IPR023016">
    <property type="entry name" value="HisA/PriA"/>
</dbReference>
<evidence type="ECO:0000256" key="1">
    <source>
        <dbReference type="ARBA" id="ARBA00000901"/>
    </source>
</evidence>
<dbReference type="InterPro" id="IPR006062">
    <property type="entry name" value="His_biosynth"/>
</dbReference>
<comment type="similarity">
    <text evidence="4 9 10">Belongs to the HisA/HisF family.</text>
</comment>
<dbReference type="FunFam" id="3.20.20.70:FF:000009">
    <property type="entry name" value="1-(5-phosphoribosyl)-5-[(5-phosphoribosylamino)methylideneamino] imidazole-4-carboxamide isomerase"/>
    <property type="match status" value="1"/>
</dbReference>
<dbReference type="PANTHER" id="PTHR43090:SF2">
    <property type="entry name" value="1-(5-PHOSPHORIBOSYL)-5-[(5-PHOSPHORIBOSYLAMINO)METHYLIDENEAMINO] IMIDAZOLE-4-CARBOXAMIDE ISOMERASE"/>
    <property type="match status" value="1"/>
</dbReference>
<dbReference type="SUPFAM" id="SSF51366">
    <property type="entry name" value="Ribulose-phoshate binding barrel"/>
    <property type="match status" value="1"/>
</dbReference>
<dbReference type="Proteomes" id="UP000546464">
    <property type="component" value="Unassembled WGS sequence"/>
</dbReference>
<accession>A0A842HFJ8</accession>
<dbReference type="InterPro" id="IPR013785">
    <property type="entry name" value="Aldolase_TIM"/>
</dbReference>
<evidence type="ECO:0000256" key="4">
    <source>
        <dbReference type="ARBA" id="ARBA00009667"/>
    </source>
</evidence>
<dbReference type="PANTHER" id="PTHR43090">
    <property type="entry name" value="1-(5-PHOSPHORIBOSYL)-5-[(5-PHOSPHORIBOSYLAMINO)METHYLIDENEAMINO] IMIDAZOLE-4-CARBOXAMIDE ISOMERASE"/>
    <property type="match status" value="1"/>
</dbReference>
<organism evidence="12 13">
    <name type="scientific">Ruficoccus amylovorans</name>
    <dbReference type="NCBI Taxonomy" id="1804625"/>
    <lineage>
        <taxon>Bacteria</taxon>
        <taxon>Pseudomonadati</taxon>
        <taxon>Verrucomicrobiota</taxon>
        <taxon>Opitutia</taxon>
        <taxon>Puniceicoccales</taxon>
        <taxon>Cerasicoccaceae</taxon>
        <taxon>Ruficoccus</taxon>
    </lineage>
</organism>